<feature type="compositionally biased region" description="Basic and acidic residues" evidence="1">
    <location>
        <begin position="598"/>
        <end position="644"/>
    </location>
</feature>
<gene>
    <name evidence="2" type="ORF">FH972_024596</name>
</gene>
<feature type="region of interest" description="Disordered" evidence="1">
    <location>
        <begin position="597"/>
        <end position="644"/>
    </location>
</feature>
<sequence length="644" mass="73809">MAKPKGYPAADVGSWEAVGLDENVCFDRVGRLGPYGLDTDLPASGGKARSAVAWDKVQWGKLQDECVLRNKLRYEDSAVPSLRPGKNEPGQGDVEPAQGPEKPVERPEEHAEGKADIKDKRQGSSSTVKKIGQKHKTRTAILIRTWDKYEYRDNDMQAVRSLIAEASLLSGGEYHVFLFVNVKNMDRAIFTDDAAYEKAMNDFVPEEFRSIAVLWNEQVCQEWYPKVGEWAVYWQQFMPLQWFSKTHPEFEYIWNWEMDARLIGQHYHFMEQVGDFAAKQPRKYLWERNARFFLPAVHGKYSKYFDDTNKIVKLAKAAKYLQTVWGPQPWAPEQILTGPKPPTSEEEDNFTWGVGEEADLLTLLPLWDPRETFWSYRDKLFNFPRGPDSYDERPYPHVPRRVFINTLARFSKKMLHAMHLENKAGLSMASEMWPGSVALQHGLKTVYAPHPIWLAQIWPGEYMDAVYNADGWGAGGLPGGTTDDGRGRNYNRQLEIAGLPQAGTGPNREGLAGRWSQERDAPYSPDREHNFGGWSWYFWSDFPKVIYWRWLGWKAGFSIVTIKGVEVTDELGIIGGGEFEREHGRMCLPPMLLHPVKNVKEPKPEVKEQEPKEEAKEAKEVKEQAKEPKEETKQPTEGEKPPSR</sequence>
<keyword evidence="3" id="KW-1185">Reference proteome</keyword>
<dbReference type="PANTHER" id="PTHR36205:SF2">
    <property type="entry name" value="MAJOR FACILITATOR SUPERFAMILY TRANSPORTER"/>
    <property type="match status" value="1"/>
</dbReference>
<protein>
    <submittedName>
        <fullName evidence="2">Uncharacterized protein</fullName>
    </submittedName>
</protein>
<evidence type="ECO:0000313" key="2">
    <source>
        <dbReference type="EMBL" id="KAB8360862.1"/>
    </source>
</evidence>
<reference evidence="2 3" key="1">
    <citation type="submission" date="2019-06" db="EMBL/GenBank/DDBJ databases">
        <title>A chromosomal-level reference genome of Carpinus fangiana (Coryloideae, Betulaceae).</title>
        <authorList>
            <person name="Yang X."/>
            <person name="Wang Z."/>
            <person name="Zhang L."/>
            <person name="Hao G."/>
            <person name="Liu J."/>
            <person name="Yang Y."/>
        </authorList>
    </citation>
    <scope>NUCLEOTIDE SEQUENCE [LARGE SCALE GENOMIC DNA]</scope>
    <source>
        <strain evidence="2">Cfa_2016G</strain>
        <tissue evidence="2">Leaf</tissue>
    </source>
</reference>
<dbReference type="OrthoDB" id="3353407at2759"/>
<accession>A0A5N6KYZ4</accession>
<dbReference type="EMBL" id="VIBQ01000017">
    <property type="protein sequence ID" value="KAB8360862.1"/>
    <property type="molecule type" value="Genomic_DNA"/>
</dbReference>
<name>A0A5N6KYZ4_9ROSI</name>
<feature type="region of interest" description="Disordered" evidence="1">
    <location>
        <begin position="78"/>
        <end position="133"/>
    </location>
</feature>
<evidence type="ECO:0000256" key="1">
    <source>
        <dbReference type="SAM" id="MobiDB-lite"/>
    </source>
</evidence>
<dbReference type="InterPro" id="IPR021822">
    <property type="entry name" value="DUF3405"/>
</dbReference>
<comment type="caution">
    <text evidence="2">The sequence shown here is derived from an EMBL/GenBank/DDBJ whole genome shotgun (WGS) entry which is preliminary data.</text>
</comment>
<dbReference type="PANTHER" id="PTHR36205">
    <property type="entry name" value="CHROMOSOME 19, WHOLE GENOME SHOTGUN SEQUENCE"/>
    <property type="match status" value="1"/>
</dbReference>
<dbReference type="Proteomes" id="UP000327013">
    <property type="component" value="Unassembled WGS sequence"/>
</dbReference>
<organism evidence="2 3">
    <name type="scientific">Carpinus fangiana</name>
    <dbReference type="NCBI Taxonomy" id="176857"/>
    <lineage>
        <taxon>Eukaryota</taxon>
        <taxon>Viridiplantae</taxon>
        <taxon>Streptophyta</taxon>
        <taxon>Embryophyta</taxon>
        <taxon>Tracheophyta</taxon>
        <taxon>Spermatophyta</taxon>
        <taxon>Magnoliopsida</taxon>
        <taxon>eudicotyledons</taxon>
        <taxon>Gunneridae</taxon>
        <taxon>Pentapetalae</taxon>
        <taxon>rosids</taxon>
        <taxon>fabids</taxon>
        <taxon>Fagales</taxon>
        <taxon>Betulaceae</taxon>
        <taxon>Carpinus</taxon>
    </lineage>
</organism>
<dbReference type="AlphaFoldDB" id="A0A5N6KYZ4"/>
<evidence type="ECO:0000313" key="3">
    <source>
        <dbReference type="Proteomes" id="UP000327013"/>
    </source>
</evidence>
<proteinExistence type="predicted"/>
<dbReference type="Pfam" id="PF11885">
    <property type="entry name" value="DUF3405"/>
    <property type="match status" value="2"/>
</dbReference>
<feature type="compositionally biased region" description="Basic and acidic residues" evidence="1">
    <location>
        <begin position="102"/>
        <end position="122"/>
    </location>
</feature>